<evidence type="ECO:0000256" key="6">
    <source>
        <dbReference type="SAM" id="Phobius"/>
    </source>
</evidence>
<feature type="transmembrane region" description="Helical" evidence="6">
    <location>
        <begin position="212"/>
        <end position="234"/>
    </location>
</feature>
<dbReference type="GO" id="GO:0016020">
    <property type="term" value="C:membrane"/>
    <property type="evidence" value="ECO:0007669"/>
    <property type="project" value="UniProtKB-SubCell"/>
</dbReference>
<feature type="transmembrane region" description="Helical" evidence="6">
    <location>
        <begin position="34"/>
        <end position="53"/>
    </location>
</feature>
<dbReference type="Proteomes" id="UP000275394">
    <property type="component" value="Unassembled WGS sequence"/>
</dbReference>
<feature type="transmembrane region" description="Helical" evidence="6">
    <location>
        <begin position="128"/>
        <end position="149"/>
    </location>
</feature>
<keyword evidence="5 6" id="KW-0472">Membrane</keyword>
<feature type="domain" description="EamA" evidence="7">
    <location>
        <begin position="156"/>
        <end position="285"/>
    </location>
</feature>
<evidence type="ECO:0000256" key="2">
    <source>
        <dbReference type="ARBA" id="ARBA00007362"/>
    </source>
</evidence>
<protein>
    <submittedName>
        <fullName evidence="8">Drug/metabolite transporter (DMT)-like permease</fullName>
    </submittedName>
</protein>
<accession>A0A3N2DQ35</accession>
<evidence type="ECO:0000256" key="1">
    <source>
        <dbReference type="ARBA" id="ARBA00004141"/>
    </source>
</evidence>
<feature type="domain" description="EamA" evidence="7">
    <location>
        <begin position="6"/>
        <end position="142"/>
    </location>
</feature>
<comment type="subcellular location">
    <subcellularLocation>
        <location evidence="1">Membrane</location>
        <topology evidence="1">Multi-pass membrane protein</topology>
    </subcellularLocation>
</comment>
<dbReference type="OrthoDB" id="5729944at2"/>
<feature type="transmembrane region" description="Helical" evidence="6">
    <location>
        <begin position="74"/>
        <end position="92"/>
    </location>
</feature>
<dbReference type="RefSeq" id="WP_123712487.1">
    <property type="nucleotide sequence ID" value="NZ_RKHR01000004.1"/>
</dbReference>
<feature type="transmembrane region" description="Helical" evidence="6">
    <location>
        <begin position="272"/>
        <end position="291"/>
    </location>
</feature>
<feature type="transmembrane region" description="Helical" evidence="6">
    <location>
        <begin position="246"/>
        <end position="266"/>
    </location>
</feature>
<gene>
    <name evidence="8" type="ORF">EDC56_2174</name>
</gene>
<organism evidence="8 9">
    <name type="scientific">Sinobacterium caligoides</name>
    <dbReference type="NCBI Taxonomy" id="933926"/>
    <lineage>
        <taxon>Bacteria</taxon>
        <taxon>Pseudomonadati</taxon>
        <taxon>Pseudomonadota</taxon>
        <taxon>Gammaproteobacteria</taxon>
        <taxon>Cellvibrionales</taxon>
        <taxon>Spongiibacteraceae</taxon>
        <taxon>Sinobacterium</taxon>
    </lineage>
</organism>
<feature type="transmembrane region" description="Helical" evidence="6">
    <location>
        <begin position="181"/>
        <end position="200"/>
    </location>
</feature>
<comment type="similarity">
    <text evidence="2">Belongs to the EamA transporter family.</text>
</comment>
<evidence type="ECO:0000259" key="7">
    <source>
        <dbReference type="Pfam" id="PF00892"/>
    </source>
</evidence>
<dbReference type="EMBL" id="RKHR01000004">
    <property type="protein sequence ID" value="ROS01729.1"/>
    <property type="molecule type" value="Genomic_DNA"/>
</dbReference>
<dbReference type="SUPFAM" id="SSF103481">
    <property type="entry name" value="Multidrug resistance efflux transporter EmrE"/>
    <property type="match status" value="2"/>
</dbReference>
<sequence>MTQQRKAYCFGLAAVLCWSTVATAFKISLSYLSPAQMLLIASLVSTTVLTVTLHYQGGLKALRQLSPRDIVTSFAFGALNPTLYYLVLFQAYDVLSAQQAQAINYTWALTMALLAVPLLGQRLRRQDIIAALLCYCGVLYIATGGQPLALQFDNTTGVLLALASTVIWALYWILNTRDKRPALLGLLLNFACSLPLIALYCLVHDEFHAVPWQGVVGASYIGIFEMGLAFVFWLQAMKLTDSTAKISNLIFISPFLSLLLIAGLLGEVILPSTLFGLAMIIVGLLCQQGVFRLPRKSTSQ</sequence>
<name>A0A3N2DQ35_9GAMM</name>
<dbReference type="AlphaFoldDB" id="A0A3N2DQ35"/>
<dbReference type="InterPro" id="IPR050638">
    <property type="entry name" value="AA-Vitamin_Transporters"/>
</dbReference>
<evidence type="ECO:0000256" key="5">
    <source>
        <dbReference type="ARBA" id="ARBA00023136"/>
    </source>
</evidence>
<evidence type="ECO:0000256" key="4">
    <source>
        <dbReference type="ARBA" id="ARBA00022989"/>
    </source>
</evidence>
<proteinExistence type="inferred from homology"/>
<dbReference type="InterPro" id="IPR037185">
    <property type="entry name" value="EmrE-like"/>
</dbReference>
<comment type="caution">
    <text evidence="8">The sequence shown here is derived from an EMBL/GenBank/DDBJ whole genome shotgun (WGS) entry which is preliminary data.</text>
</comment>
<dbReference type="Pfam" id="PF00892">
    <property type="entry name" value="EamA"/>
    <property type="match status" value="2"/>
</dbReference>
<feature type="transmembrane region" description="Helical" evidence="6">
    <location>
        <begin position="104"/>
        <end position="121"/>
    </location>
</feature>
<dbReference type="PANTHER" id="PTHR32322">
    <property type="entry name" value="INNER MEMBRANE TRANSPORTER"/>
    <property type="match status" value="1"/>
</dbReference>
<keyword evidence="3 6" id="KW-0812">Transmembrane</keyword>
<feature type="transmembrane region" description="Helical" evidence="6">
    <location>
        <begin position="155"/>
        <end position="174"/>
    </location>
</feature>
<evidence type="ECO:0000256" key="3">
    <source>
        <dbReference type="ARBA" id="ARBA00022692"/>
    </source>
</evidence>
<dbReference type="PANTHER" id="PTHR32322:SF2">
    <property type="entry name" value="EAMA DOMAIN-CONTAINING PROTEIN"/>
    <property type="match status" value="1"/>
</dbReference>
<evidence type="ECO:0000313" key="8">
    <source>
        <dbReference type="EMBL" id="ROS01729.1"/>
    </source>
</evidence>
<dbReference type="InterPro" id="IPR000620">
    <property type="entry name" value="EamA_dom"/>
</dbReference>
<evidence type="ECO:0000313" key="9">
    <source>
        <dbReference type="Proteomes" id="UP000275394"/>
    </source>
</evidence>
<keyword evidence="4 6" id="KW-1133">Transmembrane helix</keyword>
<reference evidence="8 9" key="1">
    <citation type="submission" date="2018-11" db="EMBL/GenBank/DDBJ databases">
        <title>Genomic Encyclopedia of Type Strains, Phase IV (KMG-IV): sequencing the most valuable type-strain genomes for metagenomic binning, comparative biology and taxonomic classification.</title>
        <authorList>
            <person name="Goeker M."/>
        </authorList>
    </citation>
    <scope>NUCLEOTIDE SEQUENCE [LARGE SCALE GENOMIC DNA]</scope>
    <source>
        <strain evidence="8 9">DSM 100316</strain>
    </source>
</reference>
<keyword evidence="9" id="KW-1185">Reference proteome</keyword>